<keyword evidence="3 6" id="KW-0812">Transmembrane</keyword>
<feature type="transmembrane region" description="Helical" evidence="6">
    <location>
        <begin position="97"/>
        <end position="119"/>
    </location>
</feature>
<feature type="transmembrane region" description="Helical" evidence="6">
    <location>
        <begin position="195"/>
        <end position="217"/>
    </location>
</feature>
<evidence type="ECO:0000256" key="2">
    <source>
        <dbReference type="ARBA" id="ARBA00010544"/>
    </source>
</evidence>
<feature type="transmembrane region" description="Helical" evidence="6">
    <location>
        <begin position="125"/>
        <end position="150"/>
    </location>
</feature>
<dbReference type="GO" id="GO:0017004">
    <property type="term" value="P:cytochrome complex assembly"/>
    <property type="evidence" value="ECO:0007669"/>
    <property type="project" value="InterPro"/>
</dbReference>
<feature type="transmembrane region" description="Helical" evidence="6">
    <location>
        <begin position="23"/>
        <end position="42"/>
    </location>
</feature>
<comment type="similarity">
    <text evidence="2">Belongs to the CcmB/CycW/HelB family.</text>
</comment>
<evidence type="ECO:0000256" key="4">
    <source>
        <dbReference type="ARBA" id="ARBA00022989"/>
    </source>
</evidence>
<evidence type="ECO:0000256" key="3">
    <source>
        <dbReference type="ARBA" id="ARBA00022692"/>
    </source>
</evidence>
<gene>
    <name evidence="7" type="ORF">SAMN05660895_1717</name>
</gene>
<dbReference type="GO" id="GO:0016020">
    <property type="term" value="C:membrane"/>
    <property type="evidence" value="ECO:0007669"/>
    <property type="project" value="UniProtKB-SubCell"/>
</dbReference>
<dbReference type="STRING" id="1393122.SAMN05660895_1717"/>
<evidence type="ECO:0000256" key="5">
    <source>
        <dbReference type="ARBA" id="ARBA00023136"/>
    </source>
</evidence>
<keyword evidence="5 6" id="KW-0472">Membrane</keyword>
<dbReference type="OrthoDB" id="9788444at2"/>
<name>A0A1I7NFN7_9BACT</name>
<keyword evidence="4 6" id="KW-1133">Transmembrane helix</keyword>
<dbReference type="GO" id="GO:0015232">
    <property type="term" value="F:heme transmembrane transporter activity"/>
    <property type="evidence" value="ECO:0007669"/>
    <property type="project" value="InterPro"/>
</dbReference>
<organism evidence="7 8">
    <name type="scientific">Thermoflavifilum thermophilum</name>
    <dbReference type="NCBI Taxonomy" id="1393122"/>
    <lineage>
        <taxon>Bacteria</taxon>
        <taxon>Pseudomonadati</taxon>
        <taxon>Bacteroidota</taxon>
        <taxon>Chitinophagia</taxon>
        <taxon>Chitinophagales</taxon>
        <taxon>Chitinophagaceae</taxon>
        <taxon>Thermoflavifilum</taxon>
    </lineage>
</organism>
<dbReference type="RefSeq" id="WP_092459813.1">
    <property type="nucleotide sequence ID" value="NZ_FPCJ01000001.1"/>
</dbReference>
<sequence length="219" mass="25244">MQTIKQILALVQKDLMQEWRQKYAFYGLLLYVASTVFVMYMLLHQPADKVWNALFWVTLLFISVNAVARSFLQETTGRMLFYYQMCTPEVFMIGKMLYHVLLMAIMSLMCWLLYIWFLGNPLIRLGYFVGLCVMGGSSLGIAFTLLAAIAARAGQNAALMAILGFPIMIPLLMLLTRISEIAFQEVYQPGLIKMWWMLGSLDVFIIALSLILFRYLWKN</sequence>
<feature type="transmembrane region" description="Helical" evidence="6">
    <location>
        <begin position="157"/>
        <end position="175"/>
    </location>
</feature>
<proteinExistence type="inferred from homology"/>
<dbReference type="EMBL" id="FPCJ01000001">
    <property type="protein sequence ID" value="SFV33469.1"/>
    <property type="molecule type" value="Genomic_DNA"/>
</dbReference>
<protein>
    <submittedName>
        <fullName evidence="7">Heme exporter protein B</fullName>
    </submittedName>
</protein>
<dbReference type="InterPro" id="IPR003544">
    <property type="entry name" value="Cyt_c_biogenesis_CcmB"/>
</dbReference>
<feature type="transmembrane region" description="Helical" evidence="6">
    <location>
        <begin position="54"/>
        <end position="72"/>
    </location>
</feature>
<comment type="subcellular location">
    <subcellularLocation>
        <location evidence="1">Membrane</location>
        <topology evidence="1">Multi-pass membrane protein</topology>
    </subcellularLocation>
</comment>
<accession>A0A1I7NFN7</accession>
<reference evidence="8" key="1">
    <citation type="submission" date="2016-10" db="EMBL/GenBank/DDBJ databases">
        <authorList>
            <person name="Varghese N."/>
            <person name="Submissions S."/>
        </authorList>
    </citation>
    <scope>NUCLEOTIDE SEQUENCE [LARGE SCALE GENOMIC DNA]</scope>
    <source>
        <strain evidence="8">DSM 14807</strain>
    </source>
</reference>
<dbReference type="AlphaFoldDB" id="A0A1I7NFN7"/>
<dbReference type="Proteomes" id="UP000199537">
    <property type="component" value="Unassembled WGS sequence"/>
</dbReference>
<keyword evidence="8" id="KW-1185">Reference proteome</keyword>
<evidence type="ECO:0000313" key="8">
    <source>
        <dbReference type="Proteomes" id="UP000199537"/>
    </source>
</evidence>
<evidence type="ECO:0000256" key="6">
    <source>
        <dbReference type="SAM" id="Phobius"/>
    </source>
</evidence>
<dbReference type="Pfam" id="PF03379">
    <property type="entry name" value="CcmB"/>
    <property type="match status" value="1"/>
</dbReference>
<evidence type="ECO:0000256" key="1">
    <source>
        <dbReference type="ARBA" id="ARBA00004141"/>
    </source>
</evidence>
<evidence type="ECO:0000313" key="7">
    <source>
        <dbReference type="EMBL" id="SFV33469.1"/>
    </source>
</evidence>